<feature type="domain" description="RNA polymerase sigma factor 70 region 4 type 2" evidence="7">
    <location>
        <begin position="114"/>
        <end position="165"/>
    </location>
</feature>
<reference evidence="8" key="1">
    <citation type="submission" date="2020-10" db="EMBL/GenBank/DDBJ databases">
        <authorList>
            <person name="Gilroy R."/>
        </authorList>
    </citation>
    <scope>NUCLEOTIDE SEQUENCE</scope>
    <source>
        <strain evidence="8">ChiGjej1B1-19959</strain>
    </source>
</reference>
<dbReference type="GO" id="GO:0016987">
    <property type="term" value="F:sigma factor activity"/>
    <property type="evidence" value="ECO:0007669"/>
    <property type="project" value="UniProtKB-KW"/>
</dbReference>
<keyword evidence="2" id="KW-0805">Transcription regulation</keyword>
<feature type="domain" description="RNA polymerase sigma-70 region 2" evidence="6">
    <location>
        <begin position="23"/>
        <end position="88"/>
    </location>
</feature>
<evidence type="ECO:0000256" key="5">
    <source>
        <dbReference type="ARBA" id="ARBA00023163"/>
    </source>
</evidence>
<dbReference type="NCBIfam" id="TIGR02937">
    <property type="entry name" value="sigma70-ECF"/>
    <property type="match status" value="1"/>
</dbReference>
<dbReference type="GO" id="GO:0003677">
    <property type="term" value="F:DNA binding"/>
    <property type="evidence" value="ECO:0007669"/>
    <property type="project" value="UniProtKB-KW"/>
</dbReference>
<evidence type="ECO:0000259" key="7">
    <source>
        <dbReference type="Pfam" id="PF08281"/>
    </source>
</evidence>
<dbReference type="InterPro" id="IPR036388">
    <property type="entry name" value="WH-like_DNA-bd_sf"/>
</dbReference>
<dbReference type="InterPro" id="IPR007627">
    <property type="entry name" value="RNA_pol_sigma70_r2"/>
</dbReference>
<dbReference type="EMBL" id="DVMW01000039">
    <property type="protein sequence ID" value="HIU36308.1"/>
    <property type="molecule type" value="Genomic_DNA"/>
</dbReference>
<gene>
    <name evidence="8" type="ORF">IAC53_06885</name>
</gene>
<dbReference type="Gene3D" id="1.10.1740.10">
    <property type="match status" value="1"/>
</dbReference>
<dbReference type="Gene3D" id="1.10.10.10">
    <property type="entry name" value="Winged helix-like DNA-binding domain superfamily/Winged helix DNA-binding domain"/>
    <property type="match status" value="1"/>
</dbReference>
<evidence type="ECO:0000256" key="2">
    <source>
        <dbReference type="ARBA" id="ARBA00023015"/>
    </source>
</evidence>
<dbReference type="CDD" id="cd06171">
    <property type="entry name" value="Sigma70_r4"/>
    <property type="match status" value="1"/>
</dbReference>
<dbReference type="InterPro" id="IPR014284">
    <property type="entry name" value="RNA_pol_sigma-70_dom"/>
</dbReference>
<dbReference type="GO" id="GO:0006352">
    <property type="term" value="P:DNA-templated transcription initiation"/>
    <property type="evidence" value="ECO:0007669"/>
    <property type="project" value="InterPro"/>
</dbReference>
<dbReference type="InterPro" id="IPR013325">
    <property type="entry name" value="RNA_pol_sigma_r2"/>
</dbReference>
<sequence length="177" mass="19287">MEKTPAQLLLRAQNGDADAFGALYALYADELYAYALYVLGRRPDAEDAVQETCLRVYRSIRSIRKPDRIKAYFFKALSNTIRTLRRQAAPAPLPDDAALPDPADEAAGADLRADLKAALDALQPDERQVVLLSAVAGLRSAEVGDAVGLTAGAARSKLSRALRKMRPYLTEPGRETE</sequence>
<name>A0A9D1IFG6_9FIRM</name>
<dbReference type="PANTHER" id="PTHR43133">
    <property type="entry name" value="RNA POLYMERASE ECF-TYPE SIGMA FACTO"/>
    <property type="match status" value="1"/>
</dbReference>
<keyword evidence="4" id="KW-0238">DNA-binding</keyword>
<dbReference type="Pfam" id="PF04542">
    <property type="entry name" value="Sigma70_r2"/>
    <property type="match status" value="1"/>
</dbReference>
<evidence type="ECO:0000259" key="6">
    <source>
        <dbReference type="Pfam" id="PF04542"/>
    </source>
</evidence>
<evidence type="ECO:0000256" key="1">
    <source>
        <dbReference type="ARBA" id="ARBA00010641"/>
    </source>
</evidence>
<reference evidence="8" key="2">
    <citation type="journal article" date="2021" name="PeerJ">
        <title>Extensive microbial diversity within the chicken gut microbiome revealed by metagenomics and culture.</title>
        <authorList>
            <person name="Gilroy R."/>
            <person name="Ravi A."/>
            <person name="Getino M."/>
            <person name="Pursley I."/>
            <person name="Horton D.L."/>
            <person name="Alikhan N.F."/>
            <person name="Baker D."/>
            <person name="Gharbi K."/>
            <person name="Hall N."/>
            <person name="Watson M."/>
            <person name="Adriaenssens E.M."/>
            <person name="Foster-Nyarko E."/>
            <person name="Jarju S."/>
            <person name="Secka A."/>
            <person name="Antonio M."/>
            <person name="Oren A."/>
            <person name="Chaudhuri R.R."/>
            <person name="La Ragione R."/>
            <person name="Hildebrand F."/>
            <person name="Pallen M.J."/>
        </authorList>
    </citation>
    <scope>NUCLEOTIDE SEQUENCE</scope>
    <source>
        <strain evidence="8">ChiGjej1B1-19959</strain>
    </source>
</reference>
<comment type="caution">
    <text evidence="8">The sequence shown here is derived from an EMBL/GenBank/DDBJ whole genome shotgun (WGS) entry which is preliminary data.</text>
</comment>
<keyword evidence="3" id="KW-0731">Sigma factor</keyword>
<dbReference type="AlphaFoldDB" id="A0A9D1IFG6"/>
<dbReference type="InterPro" id="IPR039425">
    <property type="entry name" value="RNA_pol_sigma-70-like"/>
</dbReference>
<organism evidence="8 9">
    <name type="scientific">Candidatus Fimenecus excrementigallinarum</name>
    <dbReference type="NCBI Taxonomy" id="2840816"/>
    <lineage>
        <taxon>Bacteria</taxon>
        <taxon>Bacillati</taxon>
        <taxon>Bacillota</taxon>
        <taxon>Clostridia</taxon>
        <taxon>Candidatus Fimenecus</taxon>
    </lineage>
</organism>
<evidence type="ECO:0000313" key="8">
    <source>
        <dbReference type="EMBL" id="HIU36308.1"/>
    </source>
</evidence>
<evidence type="ECO:0000256" key="4">
    <source>
        <dbReference type="ARBA" id="ARBA00023125"/>
    </source>
</evidence>
<evidence type="ECO:0000256" key="3">
    <source>
        <dbReference type="ARBA" id="ARBA00023082"/>
    </source>
</evidence>
<proteinExistence type="inferred from homology"/>
<accession>A0A9D1IFG6</accession>
<dbReference type="Pfam" id="PF08281">
    <property type="entry name" value="Sigma70_r4_2"/>
    <property type="match status" value="1"/>
</dbReference>
<dbReference type="InterPro" id="IPR013324">
    <property type="entry name" value="RNA_pol_sigma_r3/r4-like"/>
</dbReference>
<protein>
    <submittedName>
        <fullName evidence="8">RNA polymerase sigma factor</fullName>
    </submittedName>
</protein>
<dbReference type="Proteomes" id="UP000824071">
    <property type="component" value="Unassembled WGS sequence"/>
</dbReference>
<dbReference type="InterPro" id="IPR013249">
    <property type="entry name" value="RNA_pol_sigma70_r4_t2"/>
</dbReference>
<comment type="similarity">
    <text evidence="1">Belongs to the sigma-70 factor family. ECF subfamily.</text>
</comment>
<keyword evidence="5" id="KW-0804">Transcription</keyword>
<evidence type="ECO:0000313" key="9">
    <source>
        <dbReference type="Proteomes" id="UP000824071"/>
    </source>
</evidence>
<dbReference type="SUPFAM" id="SSF88659">
    <property type="entry name" value="Sigma3 and sigma4 domains of RNA polymerase sigma factors"/>
    <property type="match status" value="1"/>
</dbReference>
<dbReference type="PANTHER" id="PTHR43133:SF8">
    <property type="entry name" value="RNA POLYMERASE SIGMA FACTOR HI_1459-RELATED"/>
    <property type="match status" value="1"/>
</dbReference>
<dbReference type="SUPFAM" id="SSF88946">
    <property type="entry name" value="Sigma2 domain of RNA polymerase sigma factors"/>
    <property type="match status" value="1"/>
</dbReference>